<organism evidence="8 9">
    <name type="scientific">Mumia zhuanghuii</name>
    <dbReference type="NCBI Taxonomy" id="2585211"/>
    <lineage>
        <taxon>Bacteria</taxon>
        <taxon>Bacillati</taxon>
        <taxon>Actinomycetota</taxon>
        <taxon>Actinomycetes</taxon>
        <taxon>Propionibacteriales</taxon>
        <taxon>Nocardioidaceae</taxon>
        <taxon>Mumia</taxon>
    </lineage>
</organism>
<dbReference type="OrthoDB" id="5241646at2"/>
<feature type="transmembrane region" description="Helical" evidence="6">
    <location>
        <begin position="606"/>
        <end position="632"/>
    </location>
</feature>
<comment type="caution">
    <text evidence="8">The sequence shown here is derived from an EMBL/GenBank/DDBJ whole genome shotgun (WGS) entry which is preliminary data.</text>
</comment>
<dbReference type="AlphaFoldDB" id="A0A5Q6RP31"/>
<comment type="subcellular location">
    <subcellularLocation>
        <location evidence="1">Cell membrane</location>
        <topology evidence="1">Multi-pass membrane protein</topology>
    </subcellularLocation>
</comment>
<feature type="transmembrane region" description="Helical" evidence="6">
    <location>
        <begin position="315"/>
        <end position="337"/>
    </location>
</feature>
<feature type="transmembrane region" description="Helical" evidence="6">
    <location>
        <begin position="532"/>
        <end position="549"/>
    </location>
</feature>
<dbReference type="PANTHER" id="PTHR34820">
    <property type="entry name" value="INNER MEMBRANE PROTEIN YEBZ"/>
    <property type="match status" value="1"/>
</dbReference>
<dbReference type="Pfam" id="PF05425">
    <property type="entry name" value="CopD"/>
    <property type="match status" value="1"/>
</dbReference>
<feature type="transmembrane region" description="Helical" evidence="6">
    <location>
        <begin position="493"/>
        <end position="512"/>
    </location>
</feature>
<feature type="transmembrane region" description="Helical" evidence="6">
    <location>
        <begin position="95"/>
        <end position="115"/>
    </location>
</feature>
<feature type="transmembrane region" description="Helical" evidence="6">
    <location>
        <begin position="561"/>
        <end position="586"/>
    </location>
</feature>
<evidence type="ECO:0000256" key="4">
    <source>
        <dbReference type="ARBA" id="ARBA00022989"/>
    </source>
</evidence>
<feature type="transmembrane region" description="Helical" evidence="6">
    <location>
        <begin position="229"/>
        <end position="251"/>
    </location>
</feature>
<dbReference type="Proteomes" id="UP000307768">
    <property type="component" value="Unassembled WGS sequence"/>
</dbReference>
<feature type="transmembrane region" description="Helical" evidence="6">
    <location>
        <begin position="135"/>
        <end position="152"/>
    </location>
</feature>
<feature type="transmembrane region" description="Helical" evidence="6">
    <location>
        <begin position="43"/>
        <end position="74"/>
    </location>
</feature>
<keyword evidence="3 6" id="KW-0812">Transmembrane</keyword>
<dbReference type="InterPro" id="IPR019108">
    <property type="entry name" value="Caa3_assmbl_CtaG-rel"/>
</dbReference>
<feature type="transmembrane region" description="Helical" evidence="6">
    <location>
        <begin position="410"/>
        <end position="432"/>
    </location>
</feature>
<evidence type="ECO:0000259" key="7">
    <source>
        <dbReference type="Pfam" id="PF05425"/>
    </source>
</evidence>
<feature type="domain" description="Copper resistance protein D" evidence="7">
    <location>
        <begin position="227"/>
        <end position="337"/>
    </location>
</feature>
<evidence type="ECO:0000256" key="5">
    <source>
        <dbReference type="ARBA" id="ARBA00023136"/>
    </source>
</evidence>
<dbReference type="EMBL" id="VDFQ02000006">
    <property type="protein sequence ID" value="KAA1419792.1"/>
    <property type="molecule type" value="Genomic_DNA"/>
</dbReference>
<dbReference type="GO" id="GO:0006825">
    <property type="term" value="P:copper ion transport"/>
    <property type="evidence" value="ECO:0007669"/>
    <property type="project" value="InterPro"/>
</dbReference>
<accession>A0A5Q6RP31</accession>
<name>A0A5Q6RP31_9ACTN</name>
<feature type="transmembrane region" description="Helical" evidence="6">
    <location>
        <begin position="159"/>
        <end position="178"/>
    </location>
</feature>
<dbReference type="InterPro" id="IPR008457">
    <property type="entry name" value="Cu-R_CopD_dom"/>
</dbReference>
<reference evidence="8 9" key="1">
    <citation type="submission" date="2019-09" db="EMBL/GenBank/DDBJ databases">
        <title>Mumia zhuanghuii sp. nov. isolated from the intestinal contents of plateau pika (Ochotona curzoniae) in the Qinghai-Tibet plateau of China.</title>
        <authorList>
            <person name="Tian Z."/>
        </authorList>
    </citation>
    <scope>NUCLEOTIDE SEQUENCE [LARGE SCALE GENOMIC DNA]</scope>
    <source>
        <strain evidence="9">350</strain>
    </source>
</reference>
<evidence type="ECO:0000256" key="1">
    <source>
        <dbReference type="ARBA" id="ARBA00004651"/>
    </source>
</evidence>
<dbReference type="PANTHER" id="PTHR34820:SF4">
    <property type="entry name" value="INNER MEMBRANE PROTEIN YEBZ"/>
    <property type="match status" value="1"/>
</dbReference>
<proteinExistence type="predicted"/>
<keyword evidence="5 6" id="KW-0472">Membrane</keyword>
<evidence type="ECO:0000256" key="3">
    <source>
        <dbReference type="ARBA" id="ARBA00022692"/>
    </source>
</evidence>
<dbReference type="Pfam" id="PF09678">
    <property type="entry name" value="Caa3_CtaG"/>
    <property type="match status" value="1"/>
</dbReference>
<evidence type="ECO:0000313" key="8">
    <source>
        <dbReference type="EMBL" id="KAA1419792.1"/>
    </source>
</evidence>
<dbReference type="RefSeq" id="WP_149771015.1">
    <property type="nucleotide sequence ID" value="NZ_VDFQ02000006.1"/>
</dbReference>
<keyword evidence="2" id="KW-1003">Cell membrane</keyword>
<feature type="transmembrane region" description="Helical" evidence="6">
    <location>
        <begin position="378"/>
        <end position="398"/>
    </location>
</feature>
<sequence>MSASARWTLGAFLATFTTLYVAMVVGGAAPEPPAPGLPDPGPFVGWAIPVVKVVADLAGIVTAGFLVTATFLLPSSARDVQGLSARALRRASTTAFVWAGLTLVLFALNAADLLLIPVDQLSWSVLRQFFDGTELGWALVAQTVIALLVAVLARRTFSVRAAALLLGLTLGGFVPQALSGHSAGSGSHDLAVVSLLLHLVGAALWVGGLAGLAWVAVRGSRRLPEGVTRFSTLALWCVAIIGVSGVVNAATRIQGFGDLDSQYAVLVWAKVVAFVVLAAFGLVHRRRTVVALEAVGDQDDETADGGPARGRARWLFLRVAAVELVIMGMTVAVAVALSRTPTPRPADLYQTPAEAILGGALPPEPTLWRLLWGFTPNGVGLAVVGLGLALYVAGLRVMRRRGDAWPVGRTLSWMTGLVVIAWATFGGLGVYSHVLFSAHMVSHMMLSMVAPIFLVLGAPVTLALRTLPGPRQKGDVSPRQMLVSFLHSRFTKVVTFPLFVALVFVGSLYGLYFTPLFELAMESHIGHGLMELHFLAAGSLFYYVIVGVDPSPRTIAPLWRFVILMVTIPFHAFFSIALMSMTTVVAENFYLSLDRPYATDLLADQYLGGGIAWAMGEVPLVIVMAALFVQWFRSDAREAERHDRAATRNDDADLAAYNEYLARLGEQAEARPTTKADRAPER</sequence>
<dbReference type="GO" id="GO:0005886">
    <property type="term" value="C:plasma membrane"/>
    <property type="evidence" value="ECO:0007669"/>
    <property type="project" value="UniProtKB-SubCell"/>
</dbReference>
<dbReference type="InterPro" id="IPR032694">
    <property type="entry name" value="CopC/D"/>
</dbReference>
<evidence type="ECO:0000313" key="9">
    <source>
        <dbReference type="Proteomes" id="UP000307768"/>
    </source>
</evidence>
<keyword evidence="4 6" id="KW-1133">Transmembrane helix</keyword>
<feature type="transmembrane region" description="Helical" evidence="6">
    <location>
        <begin position="190"/>
        <end position="217"/>
    </location>
</feature>
<feature type="transmembrane region" description="Helical" evidence="6">
    <location>
        <begin position="263"/>
        <end position="283"/>
    </location>
</feature>
<feature type="transmembrane region" description="Helical" evidence="6">
    <location>
        <begin position="444"/>
        <end position="464"/>
    </location>
</feature>
<protein>
    <submittedName>
        <fullName evidence="8">Bifunctional copper resistance protein CopD/cytochrome c oxidase assembly protein</fullName>
    </submittedName>
</protein>
<evidence type="ECO:0000256" key="6">
    <source>
        <dbReference type="SAM" id="Phobius"/>
    </source>
</evidence>
<evidence type="ECO:0000256" key="2">
    <source>
        <dbReference type="ARBA" id="ARBA00022475"/>
    </source>
</evidence>
<gene>
    <name evidence="8" type="ORF">FE697_017955</name>
</gene>